<keyword evidence="1" id="KW-0472">Membrane</keyword>
<evidence type="ECO:0000256" key="1">
    <source>
        <dbReference type="SAM" id="Phobius"/>
    </source>
</evidence>
<proteinExistence type="predicted"/>
<dbReference type="Proteomes" id="UP000015100">
    <property type="component" value="Unassembled WGS sequence"/>
</dbReference>
<dbReference type="EMBL" id="AQGS01000107">
    <property type="protein sequence ID" value="EPS42623.1"/>
    <property type="molecule type" value="Genomic_DNA"/>
</dbReference>
<keyword evidence="1" id="KW-0812">Transmembrane</keyword>
<sequence>MILPRSDVHPYVDNGKLTKTQIIVTVSIIGGIVFFFLTWFAIGRYLDWLRWRQYHRERHGLQTPSQAYQANTNTNVVDTVNQAENTDTGVMGEEKKAPEMEIKVEEVLVDEKPSFRV</sequence>
<reference evidence="2 3" key="1">
    <citation type="journal article" date="2013" name="PLoS Genet.">
        <title>Genomic mechanisms accounting for the adaptation to parasitism in nematode-trapping fungi.</title>
        <authorList>
            <person name="Meerupati T."/>
            <person name="Andersson K.M."/>
            <person name="Friman E."/>
            <person name="Kumar D."/>
            <person name="Tunlid A."/>
            <person name="Ahren D."/>
        </authorList>
    </citation>
    <scope>NUCLEOTIDE SEQUENCE [LARGE SCALE GENOMIC DNA]</scope>
    <source>
        <strain evidence="2 3">CBS 200.50</strain>
    </source>
</reference>
<protein>
    <submittedName>
        <fullName evidence="2">Uncharacterized protein</fullName>
    </submittedName>
</protein>
<organism evidence="2 3">
    <name type="scientific">Dactylellina haptotyla (strain CBS 200.50)</name>
    <name type="common">Nematode-trapping fungus</name>
    <name type="synonym">Monacrosporium haptotylum</name>
    <dbReference type="NCBI Taxonomy" id="1284197"/>
    <lineage>
        <taxon>Eukaryota</taxon>
        <taxon>Fungi</taxon>
        <taxon>Dikarya</taxon>
        <taxon>Ascomycota</taxon>
        <taxon>Pezizomycotina</taxon>
        <taxon>Orbiliomycetes</taxon>
        <taxon>Orbiliales</taxon>
        <taxon>Orbiliaceae</taxon>
        <taxon>Dactylellina</taxon>
    </lineage>
</organism>
<reference evidence="3" key="2">
    <citation type="submission" date="2013-04" db="EMBL/GenBank/DDBJ databases">
        <title>Genomic mechanisms accounting for the adaptation to parasitism in nematode-trapping fungi.</title>
        <authorList>
            <person name="Ahren D.G."/>
        </authorList>
    </citation>
    <scope>NUCLEOTIDE SEQUENCE [LARGE SCALE GENOMIC DNA]</scope>
    <source>
        <strain evidence="3">CBS 200.50</strain>
    </source>
</reference>
<name>S8BSZ5_DACHA</name>
<evidence type="ECO:0000313" key="2">
    <source>
        <dbReference type="EMBL" id="EPS42623.1"/>
    </source>
</evidence>
<keyword evidence="1" id="KW-1133">Transmembrane helix</keyword>
<keyword evidence="3" id="KW-1185">Reference proteome</keyword>
<feature type="transmembrane region" description="Helical" evidence="1">
    <location>
        <begin position="20"/>
        <end position="42"/>
    </location>
</feature>
<dbReference type="AlphaFoldDB" id="S8BSZ5"/>
<gene>
    <name evidence="2" type="ORF">H072_3450</name>
</gene>
<dbReference type="HOGENOM" id="CLU_2084762_0_0_1"/>
<evidence type="ECO:0000313" key="3">
    <source>
        <dbReference type="Proteomes" id="UP000015100"/>
    </source>
</evidence>
<comment type="caution">
    <text evidence="2">The sequence shown here is derived from an EMBL/GenBank/DDBJ whole genome shotgun (WGS) entry which is preliminary data.</text>
</comment>
<accession>S8BSZ5</accession>